<protein>
    <submittedName>
        <fullName evidence="1">Uncharacterized protein</fullName>
    </submittedName>
</protein>
<evidence type="ECO:0000313" key="2">
    <source>
        <dbReference type="Proteomes" id="UP000440578"/>
    </source>
</evidence>
<accession>A0A6A4WKM9</accession>
<gene>
    <name evidence="1" type="ORF">FJT64_025176</name>
</gene>
<reference evidence="1 2" key="1">
    <citation type="submission" date="2019-07" db="EMBL/GenBank/DDBJ databases">
        <title>Draft genome assembly of a fouling barnacle, Amphibalanus amphitrite (Darwin, 1854): The first reference genome for Thecostraca.</title>
        <authorList>
            <person name="Kim W."/>
        </authorList>
    </citation>
    <scope>NUCLEOTIDE SEQUENCE [LARGE SCALE GENOMIC DNA]</scope>
    <source>
        <strain evidence="1">SNU_AA5</strain>
        <tissue evidence="1">Soma without cirri and trophi</tissue>
    </source>
</reference>
<dbReference type="OrthoDB" id="6372213at2759"/>
<dbReference type="EMBL" id="VIIS01001018">
    <property type="protein sequence ID" value="KAF0302748.1"/>
    <property type="molecule type" value="Genomic_DNA"/>
</dbReference>
<dbReference type="AlphaFoldDB" id="A0A6A4WKM9"/>
<dbReference type="PANTHER" id="PTHR10492:SF57">
    <property type="entry name" value="ATP-DEPENDENT DNA HELICASE"/>
    <property type="match status" value="1"/>
</dbReference>
<sequence length="197" mass="22346">MASVIGELFTEHRQLDPWNDTAASVRRSLPLRERDWLNDTDLDKFTHVAELAVRIFPDLAANYVDTEWLHQRAILTPRNSDVDKVNQVLMEMLPGATAEYRSIDSMTDPEAVPMLTEVLNSLELSGLPSHRLTLKLYETGDKKPLQLNSALFNRCISGHSMKRLNNFLTKLKTDVQGPASTIQPVAFESPLTPWHHM</sequence>
<name>A0A6A4WKM9_AMPAM</name>
<dbReference type="Proteomes" id="UP000440578">
    <property type="component" value="Unassembled WGS sequence"/>
</dbReference>
<dbReference type="PANTHER" id="PTHR10492">
    <property type="match status" value="1"/>
</dbReference>
<organism evidence="1 2">
    <name type="scientific">Amphibalanus amphitrite</name>
    <name type="common">Striped barnacle</name>
    <name type="synonym">Balanus amphitrite</name>
    <dbReference type="NCBI Taxonomy" id="1232801"/>
    <lineage>
        <taxon>Eukaryota</taxon>
        <taxon>Metazoa</taxon>
        <taxon>Ecdysozoa</taxon>
        <taxon>Arthropoda</taxon>
        <taxon>Crustacea</taxon>
        <taxon>Multicrustacea</taxon>
        <taxon>Cirripedia</taxon>
        <taxon>Thoracica</taxon>
        <taxon>Thoracicalcarea</taxon>
        <taxon>Balanomorpha</taxon>
        <taxon>Balanoidea</taxon>
        <taxon>Balanidae</taxon>
        <taxon>Amphibalaninae</taxon>
        <taxon>Amphibalanus</taxon>
    </lineage>
</organism>
<comment type="caution">
    <text evidence="1">The sequence shown here is derived from an EMBL/GenBank/DDBJ whole genome shotgun (WGS) entry which is preliminary data.</text>
</comment>
<keyword evidence="2" id="KW-1185">Reference proteome</keyword>
<evidence type="ECO:0000313" key="1">
    <source>
        <dbReference type="EMBL" id="KAF0302748.1"/>
    </source>
</evidence>
<proteinExistence type="predicted"/>